<dbReference type="InterPro" id="IPR013083">
    <property type="entry name" value="Znf_RING/FYVE/PHD"/>
</dbReference>
<evidence type="ECO:0000259" key="6">
    <source>
        <dbReference type="PROSITE" id="PS50089"/>
    </source>
</evidence>
<sequence length="391" mass="41971">MLRRLSSMLQQTARDPADDAERPLGDDGADARRTEAATAGCPSRPTRLAMRLRSANAMPSEAPPDGASGSADPASPPSTATVSEDEASGLPSGATPIEHVTERDDLPMNVLASDGDDEIVDDSDGDVNDNVGFEYDDYPDGLADGLEDASDASQTNEPIDAHAQLSWVQLAARNPNLSFAAVRLPSLDALMMRRQSTTGTHAGRPIQLDEDHAPQTAAEIDLTADSDDEPVVESIRPDPHAPSSAQDDDEDDDVQIVGTSVVPTTSRESHPTVAQPPLQPQLSRKRRRRPTGGASSSSGDDSGQQAANKRPLPDVHSAESTTISMENNEVLERFKQSLKCSICLDVLQDMSSTICGHIYCGKCIRLAIHMTHKCPLCQRPLRPKDMHPLFF</sequence>
<feature type="compositionally biased region" description="Low complexity" evidence="5">
    <location>
        <begin position="292"/>
        <end position="307"/>
    </location>
</feature>
<evidence type="ECO:0000313" key="7">
    <source>
        <dbReference type="EMBL" id="KAJ0398889.1"/>
    </source>
</evidence>
<accession>A0AAD5Q7N3</accession>
<feature type="compositionally biased region" description="Polar residues" evidence="5">
    <location>
        <begin position="257"/>
        <end position="266"/>
    </location>
</feature>
<keyword evidence="3" id="KW-0862">Zinc</keyword>
<feature type="region of interest" description="Disordered" evidence="5">
    <location>
        <begin position="1"/>
        <end position="106"/>
    </location>
</feature>
<dbReference type="PANTHER" id="PTHR23041">
    <property type="entry name" value="RING FINGER DOMAIN-CONTAINING"/>
    <property type="match status" value="1"/>
</dbReference>
<dbReference type="Pfam" id="PF13923">
    <property type="entry name" value="zf-C3HC4_2"/>
    <property type="match status" value="1"/>
</dbReference>
<comment type="caution">
    <text evidence="7">The sequence shown here is derived from an EMBL/GenBank/DDBJ whole genome shotgun (WGS) entry which is preliminary data.</text>
</comment>
<dbReference type="PROSITE" id="PS50089">
    <property type="entry name" value="ZF_RING_2"/>
    <property type="match status" value="1"/>
</dbReference>
<protein>
    <recommendedName>
        <fullName evidence="6">RING-type domain-containing protein</fullName>
    </recommendedName>
</protein>
<dbReference type="GO" id="GO:0008270">
    <property type="term" value="F:zinc ion binding"/>
    <property type="evidence" value="ECO:0007669"/>
    <property type="project" value="UniProtKB-KW"/>
</dbReference>
<reference evidence="7" key="1">
    <citation type="submission" date="2021-12" db="EMBL/GenBank/DDBJ databases">
        <title>Prjna785345.</title>
        <authorList>
            <person name="Rujirawat T."/>
            <person name="Krajaejun T."/>
        </authorList>
    </citation>
    <scope>NUCLEOTIDE SEQUENCE</scope>
    <source>
        <strain evidence="7">Pi057C3</strain>
    </source>
</reference>
<evidence type="ECO:0000256" key="3">
    <source>
        <dbReference type="ARBA" id="ARBA00022833"/>
    </source>
</evidence>
<evidence type="ECO:0000313" key="8">
    <source>
        <dbReference type="Proteomes" id="UP001209570"/>
    </source>
</evidence>
<dbReference type="InterPro" id="IPR017907">
    <property type="entry name" value="Znf_RING_CS"/>
</dbReference>
<dbReference type="AlphaFoldDB" id="A0AAD5Q7N3"/>
<keyword evidence="2 4" id="KW-0863">Zinc-finger</keyword>
<keyword evidence="1" id="KW-0479">Metal-binding</keyword>
<evidence type="ECO:0000256" key="1">
    <source>
        <dbReference type="ARBA" id="ARBA00022723"/>
    </source>
</evidence>
<feature type="domain" description="RING-type" evidence="6">
    <location>
        <begin position="340"/>
        <end position="378"/>
    </location>
</feature>
<dbReference type="EMBL" id="JAKCXM010000201">
    <property type="protein sequence ID" value="KAJ0398889.1"/>
    <property type="molecule type" value="Genomic_DNA"/>
</dbReference>
<dbReference type="SUPFAM" id="SSF57850">
    <property type="entry name" value="RING/U-box"/>
    <property type="match status" value="1"/>
</dbReference>
<name>A0AAD5Q7N3_PYTIN</name>
<feature type="compositionally biased region" description="Basic and acidic residues" evidence="5">
    <location>
        <begin position="15"/>
        <end position="35"/>
    </location>
</feature>
<dbReference type="InterPro" id="IPR047134">
    <property type="entry name" value="RNF4"/>
</dbReference>
<organism evidence="7 8">
    <name type="scientific">Pythium insidiosum</name>
    <name type="common">Pythiosis disease agent</name>
    <dbReference type="NCBI Taxonomy" id="114742"/>
    <lineage>
        <taxon>Eukaryota</taxon>
        <taxon>Sar</taxon>
        <taxon>Stramenopiles</taxon>
        <taxon>Oomycota</taxon>
        <taxon>Peronosporomycetes</taxon>
        <taxon>Pythiales</taxon>
        <taxon>Pythiaceae</taxon>
        <taxon>Pythium</taxon>
    </lineage>
</organism>
<dbReference type="SMART" id="SM00184">
    <property type="entry name" value="RING"/>
    <property type="match status" value="1"/>
</dbReference>
<dbReference type="PROSITE" id="PS00518">
    <property type="entry name" value="ZF_RING_1"/>
    <property type="match status" value="1"/>
</dbReference>
<dbReference type="InterPro" id="IPR001841">
    <property type="entry name" value="Znf_RING"/>
</dbReference>
<proteinExistence type="predicted"/>
<feature type="region of interest" description="Disordered" evidence="5">
    <location>
        <begin position="222"/>
        <end position="323"/>
    </location>
</feature>
<dbReference type="PANTHER" id="PTHR23041:SF78">
    <property type="entry name" value="E3 UBIQUITIN-PROTEIN LIGASE RNF4"/>
    <property type="match status" value="1"/>
</dbReference>
<evidence type="ECO:0000256" key="4">
    <source>
        <dbReference type="PROSITE-ProRule" id="PRU00175"/>
    </source>
</evidence>
<evidence type="ECO:0000256" key="2">
    <source>
        <dbReference type="ARBA" id="ARBA00022771"/>
    </source>
</evidence>
<evidence type="ECO:0000256" key="5">
    <source>
        <dbReference type="SAM" id="MobiDB-lite"/>
    </source>
</evidence>
<dbReference type="Gene3D" id="3.30.40.10">
    <property type="entry name" value="Zinc/RING finger domain, C3HC4 (zinc finger)"/>
    <property type="match status" value="1"/>
</dbReference>
<feature type="compositionally biased region" description="Acidic residues" evidence="5">
    <location>
        <begin position="222"/>
        <end position="231"/>
    </location>
</feature>
<feature type="compositionally biased region" description="Low complexity" evidence="5">
    <location>
        <begin position="63"/>
        <end position="81"/>
    </location>
</feature>
<keyword evidence="8" id="KW-1185">Reference proteome</keyword>
<dbReference type="Proteomes" id="UP001209570">
    <property type="component" value="Unassembled WGS sequence"/>
</dbReference>
<gene>
    <name evidence="7" type="ORF">P43SY_001333</name>
</gene>